<evidence type="ECO:0000256" key="1">
    <source>
        <dbReference type="SAM" id="Phobius"/>
    </source>
</evidence>
<dbReference type="GeneID" id="94298636"/>
<keyword evidence="3" id="KW-1185">Reference proteome</keyword>
<evidence type="ECO:0000313" key="2">
    <source>
        <dbReference type="EMBL" id="KAH0572502.1"/>
    </source>
</evidence>
<gene>
    <name evidence="2" type="ORF">SS50377_24613</name>
</gene>
<evidence type="ECO:0000313" key="3">
    <source>
        <dbReference type="Proteomes" id="UP000018208"/>
    </source>
</evidence>
<accession>A0A9P8LR17</accession>
<keyword evidence="1" id="KW-1133">Transmembrane helix</keyword>
<proteinExistence type="predicted"/>
<reference evidence="2 3" key="1">
    <citation type="journal article" date="2014" name="PLoS Genet.">
        <title>The Genome of Spironucleus salmonicida Highlights a Fish Pathogen Adapted to Fluctuating Environments.</title>
        <authorList>
            <person name="Xu F."/>
            <person name="Jerlstrom-Hultqvist J."/>
            <person name="Einarsson E."/>
            <person name="Astvaldsson A."/>
            <person name="Svard S.G."/>
            <person name="Andersson J.O."/>
        </authorList>
    </citation>
    <scope>NUCLEOTIDE SEQUENCE [LARGE SCALE GENOMIC DNA]</scope>
    <source>
        <strain evidence="2 3">ATCC 50377</strain>
    </source>
</reference>
<name>A0A9P8LR17_9EUKA</name>
<dbReference type="EMBL" id="AUWU02000005">
    <property type="protein sequence ID" value="KAH0572502.1"/>
    <property type="molecule type" value="Genomic_DNA"/>
</dbReference>
<dbReference type="AlphaFoldDB" id="A0A9P8LR17"/>
<feature type="transmembrane region" description="Helical" evidence="1">
    <location>
        <begin position="28"/>
        <end position="55"/>
    </location>
</feature>
<sequence>MKKIRNLKLNMSFVSIQKIFGTDNTIFFNYYVAFVVILDIQLACMIPIFIVYSSYDNANFSFQQDQNQYMIIDTVATGIFSSACWSFLLFANMIFFIYLRQMHDKVLHEETEKSQIQDYVTIVYNISKQQASQSVIQVLQEALHDTCIKSIYGQKIHRFYDKD</sequence>
<feature type="transmembrane region" description="Helical" evidence="1">
    <location>
        <begin position="75"/>
        <end position="99"/>
    </location>
</feature>
<keyword evidence="1" id="KW-0472">Membrane</keyword>
<dbReference type="Proteomes" id="UP000018208">
    <property type="component" value="Unassembled WGS sequence"/>
</dbReference>
<comment type="caution">
    <text evidence="2">The sequence shown here is derived from an EMBL/GenBank/DDBJ whole genome shotgun (WGS) entry which is preliminary data.</text>
</comment>
<organism evidence="2 3">
    <name type="scientific">Spironucleus salmonicida</name>
    <dbReference type="NCBI Taxonomy" id="348837"/>
    <lineage>
        <taxon>Eukaryota</taxon>
        <taxon>Metamonada</taxon>
        <taxon>Diplomonadida</taxon>
        <taxon>Hexamitidae</taxon>
        <taxon>Hexamitinae</taxon>
        <taxon>Spironucleus</taxon>
    </lineage>
</organism>
<dbReference type="KEGG" id="ssao:94298636"/>
<keyword evidence="1 2" id="KW-0812">Transmembrane</keyword>
<dbReference type="RefSeq" id="XP_067763275.1">
    <property type="nucleotide sequence ID" value="XM_067908454.1"/>
</dbReference>
<protein>
    <submittedName>
        <fullName evidence="2">Transmembrane domain-containing protein</fullName>
    </submittedName>
</protein>